<keyword evidence="2" id="KW-1185">Reference proteome</keyword>
<dbReference type="AlphaFoldDB" id="A0AA89AHS0"/>
<organism evidence="1 2">
    <name type="scientific">Escallonia herrerae</name>
    <dbReference type="NCBI Taxonomy" id="1293975"/>
    <lineage>
        <taxon>Eukaryota</taxon>
        <taxon>Viridiplantae</taxon>
        <taxon>Streptophyta</taxon>
        <taxon>Embryophyta</taxon>
        <taxon>Tracheophyta</taxon>
        <taxon>Spermatophyta</taxon>
        <taxon>Magnoliopsida</taxon>
        <taxon>eudicotyledons</taxon>
        <taxon>Gunneridae</taxon>
        <taxon>Pentapetalae</taxon>
        <taxon>asterids</taxon>
        <taxon>campanulids</taxon>
        <taxon>Escalloniales</taxon>
        <taxon>Escalloniaceae</taxon>
        <taxon>Escallonia</taxon>
    </lineage>
</organism>
<dbReference type="PANTHER" id="PTHR21454:SF44">
    <property type="entry name" value="EXPP1 PROTEIN"/>
    <property type="match status" value="1"/>
</dbReference>
<dbReference type="GO" id="GO:0017183">
    <property type="term" value="P:protein histidyl modification to diphthamide"/>
    <property type="evidence" value="ECO:0007669"/>
    <property type="project" value="InterPro"/>
</dbReference>
<evidence type="ECO:0008006" key="3">
    <source>
        <dbReference type="Google" id="ProtNLM"/>
    </source>
</evidence>
<sequence length="254" mass="28014">MYVLFDQQKKIKFGEGGVYHMGMAAKVTKETVMVVVVAIAHAGDTNPVFDPCSDAKVQRWDGFTFGLAFSTRELFFFNQTQLSPCDRRLSLSGSNKAQLAVFRPKVDEISLLTINSSTFNPSTNSGYMVAFAGRQYAARSVPVLVADNTHTIKSFTLVLEFQKGTLQNLFWKKFGCGSCSGDSSVCVDNQDCAVPSSRCRSNGGSLNCDLGIRVAFSGTDKNDKVLNTWYEVANLRQYSLYALYSNLRGIFTSQ</sequence>
<comment type="caution">
    <text evidence="1">The sequence shown here is derived from an EMBL/GenBank/DDBJ whole genome shotgun (WGS) entry which is preliminary data.</text>
</comment>
<gene>
    <name evidence="1" type="ORF">RJ639_018346</name>
</gene>
<dbReference type="GO" id="GO:0046872">
    <property type="term" value="F:metal ion binding"/>
    <property type="evidence" value="ECO:0007669"/>
    <property type="project" value="InterPro"/>
</dbReference>
<name>A0AA89AHS0_9ASTE</name>
<dbReference type="EMBL" id="JAVXUP010002531">
    <property type="protein sequence ID" value="KAK3002788.1"/>
    <property type="molecule type" value="Genomic_DNA"/>
</dbReference>
<proteinExistence type="predicted"/>
<reference evidence="1" key="1">
    <citation type="submission" date="2022-12" db="EMBL/GenBank/DDBJ databases">
        <title>Draft genome assemblies for two species of Escallonia (Escalloniales).</title>
        <authorList>
            <person name="Chanderbali A."/>
            <person name="Dervinis C."/>
            <person name="Anghel I."/>
            <person name="Soltis D."/>
            <person name="Soltis P."/>
            <person name="Zapata F."/>
        </authorList>
    </citation>
    <scope>NUCLEOTIDE SEQUENCE</scope>
    <source>
        <strain evidence="1">UCBG64.0493</strain>
        <tissue evidence="1">Leaf</tissue>
    </source>
</reference>
<dbReference type="PANTHER" id="PTHR21454">
    <property type="entry name" value="DPH3 HOMOLOG-RELATED"/>
    <property type="match status" value="1"/>
</dbReference>
<evidence type="ECO:0000313" key="1">
    <source>
        <dbReference type="EMBL" id="KAK3002788.1"/>
    </source>
</evidence>
<dbReference type="GO" id="GO:0005829">
    <property type="term" value="C:cytosol"/>
    <property type="evidence" value="ECO:0007669"/>
    <property type="project" value="TreeGrafter"/>
</dbReference>
<dbReference type="InterPro" id="IPR044248">
    <property type="entry name" value="DPH3/4-like"/>
</dbReference>
<evidence type="ECO:0000313" key="2">
    <source>
        <dbReference type="Proteomes" id="UP001188597"/>
    </source>
</evidence>
<dbReference type="Proteomes" id="UP001188597">
    <property type="component" value="Unassembled WGS sequence"/>
</dbReference>
<protein>
    <recommendedName>
        <fullName evidence="3">Expp1 protein</fullName>
    </recommendedName>
</protein>
<accession>A0AA89AHS0</accession>